<dbReference type="Proteomes" id="UP000249091">
    <property type="component" value="Chromosome 1"/>
</dbReference>
<dbReference type="InterPro" id="IPR000914">
    <property type="entry name" value="SBP_5_dom"/>
</dbReference>
<evidence type="ECO:0000313" key="3">
    <source>
        <dbReference type="EMBL" id="SQI30278.1"/>
    </source>
</evidence>
<evidence type="ECO:0000256" key="1">
    <source>
        <dbReference type="SAM" id="MobiDB-lite"/>
    </source>
</evidence>
<feature type="compositionally biased region" description="Pro residues" evidence="1">
    <location>
        <begin position="404"/>
        <end position="415"/>
    </location>
</feature>
<feature type="region of interest" description="Disordered" evidence="1">
    <location>
        <begin position="529"/>
        <end position="574"/>
    </location>
</feature>
<dbReference type="CDD" id="cd08501">
    <property type="entry name" value="PBP2_Lpqw"/>
    <property type="match status" value="1"/>
</dbReference>
<sequence length="666" mass="70103">MRAGTVPYHLFDGKEAGVLRTRVRRRWCVGIPALLVSAVLALTACTADPPPPIEQAEPTTPPAPTRPRSTVVVAIDRVDTGFNPHLLADQSPVANAVAGLVLPSAFRAVPDPENPAGSLWVPDETVLISAEVTEQAPFTITYQVRDEAQWSDSAPIAAEDFRYLWQQMITQPGVVDPAGYRLVDDVRSSGGGKTVTVTLREPYPAWRELFTHLLPAHLVKDTPGGFLSGLSETIPVSGGRFHVETVDRGRGEVLLERNDRFWGTPAVPDEILMRRGGSDSQLTESLRSGDAQVAEARGGTALLAQLDAVPGVRTGIQLQPRTLDLTLNTRARELADPRVRRGILALLDPELLALVGAGTQTGVVPARAQVLAPSDPGYAPTMPPRPSREEALGLLAEAGYVPVAPEPAPEEPPAPTGESATTTSRAPSTPPAAPPEADDDLLLRNGEPLNFVVGVPEDAEISLSVARTAADVLRDAGIAATVVELPPDELYGESLVDGDVHAILGWMRAGDDPATAALSRFGCPPVLPTVEGAARSTDPTADAQPDESPDAGGEDTTTPAAPTSPDEDADEREDEIRATLEAPSNLSGACDPGLEEDLLAAVRGTADPREVIAAAQPALWALAVNLPILQDRTVVAAGPDIDNVSLTGSVPAGIVGDAHLWWRSKP</sequence>
<dbReference type="RefSeq" id="WP_084722530.1">
    <property type="nucleotide sequence ID" value="NZ_JAFBBL010000001.1"/>
</dbReference>
<evidence type="ECO:0000313" key="4">
    <source>
        <dbReference type="Proteomes" id="UP000249091"/>
    </source>
</evidence>
<dbReference type="PANTHER" id="PTHR30290:SF65">
    <property type="entry name" value="MONOACYL PHOSPHATIDYLINOSITOL TETRAMANNOSIDE-BINDING PROTEIN LPQW-RELATED"/>
    <property type="match status" value="1"/>
</dbReference>
<feature type="compositionally biased region" description="Acidic residues" evidence="1">
    <location>
        <begin position="544"/>
        <end position="553"/>
    </location>
</feature>
<feature type="compositionally biased region" description="Low complexity" evidence="1">
    <location>
        <begin position="554"/>
        <end position="564"/>
    </location>
</feature>
<feature type="region of interest" description="Disordered" evidence="1">
    <location>
        <begin position="403"/>
        <end position="442"/>
    </location>
</feature>
<protein>
    <submittedName>
        <fullName evidence="3">High affinity substrate-binding lipoprotein</fullName>
    </submittedName>
</protein>
<dbReference type="GO" id="GO:0015833">
    <property type="term" value="P:peptide transport"/>
    <property type="evidence" value="ECO:0007669"/>
    <property type="project" value="TreeGrafter"/>
</dbReference>
<evidence type="ECO:0000259" key="2">
    <source>
        <dbReference type="Pfam" id="PF00496"/>
    </source>
</evidence>
<dbReference type="InterPro" id="IPR039424">
    <property type="entry name" value="SBP_5"/>
</dbReference>
<dbReference type="KEGG" id="rcr:NCTC10994_01481"/>
<reference evidence="3 4" key="1">
    <citation type="submission" date="2018-06" db="EMBL/GenBank/DDBJ databases">
        <authorList>
            <consortium name="Pathogen Informatics"/>
            <person name="Doyle S."/>
        </authorList>
    </citation>
    <scope>NUCLEOTIDE SEQUENCE [LARGE SCALE GENOMIC DNA]</scope>
    <source>
        <strain evidence="3 4">NCTC10994</strain>
    </source>
</reference>
<gene>
    <name evidence="3" type="ORF">NCTC10994_01481</name>
</gene>
<proteinExistence type="predicted"/>
<keyword evidence="4" id="KW-1185">Reference proteome</keyword>
<keyword evidence="3" id="KW-0449">Lipoprotein</keyword>
<dbReference type="Gene3D" id="3.10.105.10">
    <property type="entry name" value="Dipeptide-binding Protein, Domain 3"/>
    <property type="match status" value="1"/>
</dbReference>
<dbReference type="SUPFAM" id="SSF53850">
    <property type="entry name" value="Periplasmic binding protein-like II"/>
    <property type="match status" value="1"/>
</dbReference>
<dbReference type="GO" id="GO:1904680">
    <property type="term" value="F:peptide transmembrane transporter activity"/>
    <property type="evidence" value="ECO:0007669"/>
    <property type="project" value="TreeGrafter"/>
</dbReference>
<feature type="domain" description="Solute-binding protein family 5" evidence="2">
    <location>
        <begin position="138"/>
        <end position="521"/>
    </location>
</feature>
<organism evidence="3 4">
    <name type="scientific">Rhodococcus coprophilus</name>
    <dbReference type="NCBI Taxonomy" id="38310"/>
    <lineage>
        <taxon>Bacteria</taxon>
        <taxon>Bacillati</taxon>
        <taxon>Actinomycetota</taxon>
        <taxon>Actinomycetes</taxon>
        <taxon>Mycobacteriales</taxon>
        <taxon>Nocardiaceae</taxon>
        <taxon>Rhodococcus</taxon>
    </lineage>
</organism>
<dbReference type="AlphaFoldDB" id="A0A2X4U546"/>
<dbReference type="Gene3D" id="3.90.76.10">
    <property type="entry name" value="Dipeptide-binding Protein, Domain 1"/>
    <property type="match status" value="1"/>
</dbReference>
<feature type="compositionally biased region" description="Low complexity" evidence="1">
    <location>
        <begin position="416"/>
        <end position="427"/>
    </location>
</feature>
<accession>A0A2X4U546</accession>
<dbReference type="STRING" id="1219011.GCA_001895045_01915"/>
<dbReference type="PANTHER" id="PTHR30290">
    <property type="entry name" value="PERIPLASMIC BINDING COMPONENT OF ABC TRANSPORTER"/>
    <property type="match status" value="1"/>
</dbReference>
<name>A0A2X4U546_9NOCA</name>
<dbReference type="EMBL" id="LS483468">
    <property type="protein sequence ID" value="SQI30278.1"/>
    <property type="molecule type" value="Genomic_DNA"/>
</dbReference>
<dbReference type="Pfam" id="PF00496">
    <property type="entry name" value="SBP_bac_5"/>
    <property type="match status" value="1"/>
</dbReference>